<gene>
    <name evidence="7" type="ORF">Purlil1_10459</name>
</gene>
<comment type="caution">
    <text evidence="7">The sequence shown here is derived from an EMBL/GenBank/DDBJ whole genome shotgun (WGS) entry which is preliminary data.</text>
</comment>
<sequence length="655" mass="71798">MRHRAANKVPRHIPPPRYDVVERFLGKLPLSGRRPPPWRPRLDLPRKSAPFDPQVRPGIPLCNAGRNADTGKFQQSLSAIQVDMSVVHESVETRLDPEALARSGGRIHVPPPRIGLGWDGTTDASIVRHQTALNFPSRNTAIMGEKKSELEISKPITLPCGLTFPNRLAKAALAEAWADRDRLPSERLLDTYGVWADGGWGMVLTGNVQVDVTYLGTPDDTALNHLIPRERLLESWRRWAQVTGRNGTPTIMQINHPGRQSIIGAGTRSLCAKSIAPSAVPLLLGEGIIPRAISAFVFGTPRAMTVEEIQHVVSRFAESARLASEAGFSGVQIHGAHGYLVAQFLSAKSNLRTDEYGGSPRRRARIVVEIIKAIREQVPKGFAVGLKFNSVDHQSPQELEECIEQLEDITAAGIDFLEISGGTYEDPTMMANAPPKAASTVAREAFFLDFAKAIRERFRSVPLMVTGGFRTRQGMEAALREDACDIIGLGRPSVLNPHLPANTLFNAEVADADATVYARNVPGSWLFKKLGIKGIAGGAETVRLTPRFQDSRVSRAPITDDDMHSLGVVSKTNSQHAEQQLIVALREGYRGNRRGWMGLWQTCTHGGVLARVSYERSAKDGMAGAHINDHMHLDKYIKYINGIKGKALCWQGGVM</sequence>
<dbReference type="Gene3D" id="3.20.20.70">
    <property type="entry name" value="Aldolase class I"/>
    <property type="match status" value="1"/>
</dbReference>
<evidence type="ECO:0000313" key="8">
    <source>
        <dbReference type="Proteomes" id="UP001287286"/>
    </source>
</evidence>
<dbReference type="PANTHER" id="PTHR43656:SF2">
    <property type="entry name" value="BINDING OXIDOREDUCTASE, PUTATIVE (AFU_ORTHOLOGUE AFUA_2G08260)-RELATED"/>
    <property type="match status" value="1"/>
</dbReference>
<organism evidence="7 8">
    <name type="scientific">Purpureocillium lilacinum</name>
    <name type="common">Paecilomyces lilacinus</name>
    <dbReference type="NCBI Taxonomy" id="33203"/>
    <lineage>
        <taxon>Eukaryota</taxon>
        <taxon>Fungi</taxon>
        <taxon>Dikarya</taxon>
        <taxon>Ascomycota</taxon>
        <taxon>Pezizomycotina</taxon>
        <taxon>Sordariomycetes</taxon>
        <taxon>Hypocreomycetidae</taxon>
        <taxon>Hypocreales</taxon>
        <taxon>Ophiocordycipitaceae</taxon>
        <taxon>Purpureocillium</taxon>
    </lineage>
</organism>
<feature type="region of interest" description="Disordered" evidence="5">
    <location>
        <begin position="32"/>
        <end position="63"/>
    </location>
</feature>
<dbReference type="Pfam" id="PF00724">
    <property type="entry name" value="Oxidored_FMN"/>
    <property type="match status" value="1"/>
</dbReference>
<keyword evidence="4" id="KW-0560">Oxidoreductase</keyword>
<proteinExistence type="inferred from homology"/>
<evidence type="ECO:0000256" key="2">
    <source>
        <dbReference type="ARBA" id="ARBA00022630"/>
    </source>
</evidence>
<evidence type="ECO:0000256" key="1">
    <source>
        <dbReference type="ARBA" id="ARBA00005979"/>
    </source>
</evidence>
<evidence type="ECO:0000256" key="3">
    <source>
        <dbReference type="ARBA" id="ARBA00022643"/>
    </source>
</evidence>
<keyword evidence="3" id="KW-0288">FMN</keyword>
<dbReference type="InterPro" id="IPR013785">
    <property type="entry name" value="Aldolase_TIM"/>
</dbReference>
<dbReference type="CDD" id="cd04733">
    <property type="entry name" value="OYE_like_2_FMN"/>
    <property type="match status" value="1"/>
</dbReference>
<reference evidence="7 8" key="1">
    <citation type="journal article" date="2024" name="Microbiol. Resour. Announc.">
        <title>Genome annotations for the ascomycete fungi Trichoderma harzianum, Trichoderma aggressivum, and Purpureocillium lilacinum.</title>
        <authorList>
            <person name="Beijen E.P.W."/>
            <person name="Ohm R.A."/>
        </authorList>
    </citation>
    <scope>NUCLEOTIDE SEQUENCE [LARGE SCALE GENOMIC DNA]</scope>
    <source>
        <strain evidence="7 8">CBS 150709</strain>
    </source>
</reference>
<dbReference type="InterPro" id="IPR051799">
    <property type="entry name" value="NADH_flavin_oxidoreductase"/>
</dbReference>
<evidence type="ECO:0000259" key="6">
    <source>
        <dbReference type="Pfam" id="PF00724"/>
    </source>
</evidence>
<dbReference type="EMBL" id="JAWRVI010000053">
    <property type="protein sequence ID" value="KAK4084115.1"/>
    <property type="molecule type" value="Genomic_DNA"/>
</dbReference>
<dbReference type="Proteomes" id="UP001287286">
    <property type="component" value="Unassembled WGS sequence"/>
</dbReference>
<keyword evidence="8" id="KW-1185">Reference proteome</keyword>
<protein>
    <recommendedName>
        <fullName evidence="6">NADH:flavin oxidoreductase/NADH oxidase N-terminal domain-containing protein</fullName>
    </recommendedName>
</protein>
<comment type="similarity">
    <text evidence="1">Belongs to the NADH:flavin oxidoreductase/NADH oxidase family.</text>
</comment>
<accession>A0ABR0BMK3</accession>
<dbReference type="SUPFAM" id="SSF51395">
    <property type="entry name" value="FMN-linked oxidoreductases"/>
    <property type="match status" value="1"/>
</dbReference>
<dbReference type="InterPro" id="IPR001155">
    <property type="entry name" value="OxRdtase_FMN_N"/>
</dbReference>
<name>A0ABR0BMK3_PURLI</name>
<evidence type="ECO:0000256" key="5">
    <source>
        <dbReference type="SAM" id="MobiDB-lite"/>
    </source>
</evidence>
<keyword evidence="2" id="KW-0285">Flavoprotein</keyword>
<evidence type="ECO:0000313" key="7">
    <source>
        <dbReference type="EMBL" id="KAK4084115.1"/>
    </source>
</evidence>
<evidence type="ECO:0000256" key="4">
    <source>
        <dbReference type="ARBA" id="ARBA00023002"/>
    </source>
</evidence>
<dbReference type="PANTHER" id="PTHR43656">
    <property type="entry name" value="BINDING OXIDOREDUCTASE, PUTATIVE (AFU_ORTHOLOGUE AFUA_2G08260)-RELATED"/>
    <property type="match status" value="1"/>
</dbReference>
<feature type="domain" description="NADH:flavin oxidoreductase/NADH oxidase N-terminal" evidence="6">
    <location>
        <begin position="154"/>
        <end position="501"/>
    </location>
</feature>